<organism evidence="5 6">
    <name type="scientific">Shewanella intestini</name>
    <dbReference type="NCBI Taxonomy" id="2017544"/>
    <lineage>
        <taxon>Bacteria</taxon>
        <taxon>Pseudomonadati</taxon>
        <taxon>Pseudomonadota</taxon>
        <taxon>Gammaproteobacteria</taxon>
        <taxon>Alteromonadales</taxon>
        <taxon>Shewanellaceae</taxon>
        <taxon>Shewanella</taxon>
    </lineage>
</organism>
<protein>
    <recommendedName>
        <fullName evidence="3">Phosphoadenosine 5'-phosphosulfate reductase</fullName>
        <shortName evidence="3">PAPS reductase</shortName>
        <ecNumber evidence="3">1.8.4.8</ecNumber>
    </recommendedName>
    <alternativeName>
        <fullName evidence="3">3'-phosphoadenylylsulfate reductase</fullName>
    </alternativeName>
    <alternativeName>
        <fullName evidence="3">PAPS reductase, thioredoxin dependent</fullName>
    </alternativeName>
    <alternativeName>
        <fullName evidence="3">PAPS sulfotransferase</fullName>
    </alternativeName>
    <alternativeName>
        <fullName evidence="3">PAdoPS reductase</fullName>
    </alternativeName>
</protein>
<sequence>MVNQLSATPAQTASQTEEAAPASATLRASLAAQSVEALITPEQLLALLDATPEQQATELERINAFLSGLSAQERMIWAMAFLPAEQALSSSFGIQAAVMLHMVTQVNPDIAIILTDTGYLFAETYQFIDQLTQRLTLNLKVYRAQHSPQWQEARYGKLWQQGLAELEQYNRINKVEPMQRALEELAVGTWFAGLRRSQSSTREALPILAIHGKRFKILPIIDWSNKDVHEYLVEHQLPYHPLWEQGYVSVGDTHSSKPLEVGMSEEDSRFNGMKRECGLHLEI</sequence>
<dbReference type="EMBL" id="JAAIKR010000006">
    <property type="protein sequence ID" value="MBR9727970.1"/>
    <property type="molecule type" value="Genomic_DNA"/>
</dbReference>
<dbReference type="PANTHER" id="PTHR46509">
    <property type="entry name" value="PHOSPHOADENOSINE PHOSPHOSULFATE REDUCTASE"/>
    <property type="match status" value="1"/>
</dbReference>
<dbReference type="Proteomes" id="UP000811844">
    <property type="component" value="Unassembled WGS sequence"/>
</dbReference>
<evidence type="ECO:0000313" key="5">
    <source>
        <dbReference type="EMBL" id="MBR9727970.1"/>
    </source>
</evidence>
<comment type="similarity">
    <text evidence="1 3">Belongs to the PAPS reductase family. CysH subfamily.</text>
</comment>
<comment type="catalytic activity">
    <reaction evidence="3">
        <text>[thioredoxin]-disulfide + sulfite + adenosine 3',5'-bisphosphate + 2 H(+) = [thioredoxin]-dithiol + 3'-phosphoadenylyl sulfate</text>
        <dbReference type="Rhea" id="RHEA:11724"/>
        <dbReference type="Rhea" id="RHEA-COMP:10698"/>
        <dbReference type="Rhea" id="RHEA-COMP:10700"/>
        <dbReference type="ChEBI" id="CHEBI:15378"/>
        <dbReference type="ChEBI" id="CHEBI:17359"/>
        <dbReference type="ChEBI" id="CHEBI:29950"/>
        <dbReference type="ChEBI" id="CHEBI:50058"/>
        <dbReference type="ChEBI" id="CHEBI:58339"/>
        <dbReference type="ChEBI" id="CHEBI:58343"/>
        <dbReference type="EC" id="1.8.4.8"/>
    </reaction>
</comment>
<gene>
    <name evidence="3" type="primary">cysH</name>
    <name evidence="5" type="ORF">G3R48_08225</name>
</gene>
<dbReference type="NCBIfam" id="TIGR00434">
    <property type="entry name" value="cysH"/>
    <property type="match status" value="1"/>
</dbReference>
<accession>A0ABS5I3U0</accession>
<name>A0ABS5I3U0_9GAMM</name>
<dbReference type="RefSeq" id="WP_153664343.1">
    <property type="nucleotide sequence ID" value="NZ_JAAIKR010000006.1"/>
</dbReference>
<dbReference type="NCBIfam" id="TIGR02057">
    <property type="entry name" value="PAPS_reductase"/>
    <property type="match status" value="1"/>
</dbReference>
<evidence type="ECO:0000256" key="3">
    <source>
        <dbReference type="HAMAP-Rule" id="MF_00063"/>
    </source>
</evidence>
<evidence type="ECO:0000313" key="6">
    <source>
        <dbReference type="Proteomes" id="UP000811844"/>
    </source>
</evidence>
<comment type="subcellular location">
    <subcellularLocation>
        <location evidence="3">Cytoplasm</location>
    </subcellularLocation>
</comment>
<dbReference type="Pfam" id="PF01507">
    <property type="entry name" value="PAPS_reduct"/>
    <property type="match status" value="1"/>
</dbReference>
<dbReference type="GO" id="GO:0004604">
    <property type="term" value="F:phosphoadenylyl-sulfate reductase (thioredoxin) activity"/>
    <property type="evidence" value="ECO:0007669"/>
    <property type="project" value="UniProtKB-EC"/>
</dbReference>
<reference evidence="5 6" key="1">
    <citation type="submission" date="2020-02" db="EMBL/GenBank/DDBJ databases">
        <title>Shewanella WXL01 sp. nov., a marine bacterium isolated from green algae in Luhuitou Fringing Reef (Northern South China Sea).</title>
        <authorList>
            <person name="Wang X."/>
        </authorList>
    </citation>
    <scope>NUCLEOTIDE SEQUENCE [LARGE SCALE GENOMIC DNA]</scope>
    <source>
        <strain evidence="5 6">MCCC 1A01895</strain>
    </source>
</reference>
<dbReference type="InterPro" id="IPR002500">
    <property type="entry name" value="PAPS_reduct_dom"/>
</dbReference>
<comment type="caution">
    <text evidence="5">The sequence shown here is derived from an EMBL/GenBank/DDBJ whole genome shotgun (WGS) entry which is preliminary data.</text>
</comment>
<keyword evidence="6" id="KW-1185">Reference proteome</keyword>
<dbReference type="PANTHER" id="PTHR46509:SF1">
    <property type="entry name" value="PHOSPHOADENOSINE PHOSPHOSULFATE REDUCTASE"/>
    <property type="match status" value="1"/>
</dbReference>
<keyword evidence="2 3" id="KW-0560">Oxidoreductase</keyword>
<dbReference type="CDD" id="cd23945">
    <property type="entry name" value="PAPS_reductase"/>
    <property type="match status" value="1"/>
</dbReference>
<feature type="domain" description="Phosphoadenosine phosphosulphate reductase" evidence="4">
    <location>
        <begin position="87"/>
        <end position="258"/>
    </location>
</feature>
<dbReference type="EC" id="1.8.4.8" evidence="3"/>
<keyword evidence="3" id="KW-0963">Cytoplasm</keyword>
<dbReference type="Gene3D" id="3.40.50.620">
    <property type="entry name" value="HUPs"/>
    <property type="match status" value="1"/>
</dbReference>
<comment type="pathway">
    <text evidence="3">Sulfur metabolism; hydrogen sulfide biosynthesis; sulfite from sulfate: step 3/3.</text>
</comment>
<dbReference type="SUPFAM" id="SSF52402">
    <property type="entry name" value="Adenine nucleotide alpha hydrolases-like"/>
    <property type="match status" value="1"/>
</dbReference>
<evidence type="ECO:0000256" key="2">
    <source>
        <dbReference type="ARBA" id="ARBA00023002"/>
    </source>
</evidence>
<dbReference type="NCBIfam" id="NF002537">
    <property type="entry name" value="PRK02090.1"/>
    <property type="match status" value="1"/>
</dbReference>
<dbReference type="InterPro" id="IPR011800">
    <property type="entry name" value="PAPS_reductase_CysH"/>
</dbReference>
<comment type="function">
    <text evidence="3">Catalyzes the formation of sulfite from phosphoadenosine 5'-phosphosulfate (PAPS) using thioredoxin as an electron donor.</text>
</comment>
<dbReference type="PIRSF" id="PIRSF000857">
    <property type="entry name" value="PAPS_reductase"/>
    <property type="match status" value="1"/>
</dbReference>
<evidence type="ECO:0000256" key="1">
    <source>
        <dbReference type="ARBA" id="ARBA00009732"/>
    </source>
</evidence>
<feature type="active site" description="Nucleophile; cysteine thiosulfonate intermediate" evidence="3">
    <location>
        <position position="277"/>
    </location>
</feature>
<proteinExistence type="inferred from homology"/>
<dbReference type="InterPro" id="IPR004511">
    <property type="entry name" value="PAPS/APS_Rdtase"/>
</dbReference>
<dbReference type="HAMAP" id="MF_00063">
    <property type="entry name" value="CysH"/>
    <property type="match status" value="1"/>
</dbReference>
<comment type="caution">
    <text evidence="3">Lacks conserved residue(s) required for the propagation of feature annotation.</text>
</comment>
<evidence type="ECO:0000259" key="4">
    <source>
        <dbReference type="Pfam" id="PF01507"/>
    </source>
</evidence>
<dbReference type="InterPro" id="IPR014729">
    <property type="entry name" value="Rossmann-like_a/b/a_fold"/>
</dbReference>